<dbReference type="PANTHER" id="PTHR38098">
    <property type="entry name" value="LPS-ASSEMBLY LIPOPROTEIN LPTE"/>
    <property type="match status" value="1"/>
</dbReference>
<protein>
    <recommendedName>
        <fullName evidence="6">LPS-assembly lipoprotein LptE</fullName>
    </recommendedName>
</protein>
<dbReference type="GO" id="GO:0015920">
    <property type="term" value="P:lipopolysaccharide transport"/>
    <property type="evidence" value="ECO:0007669"/>
    <property type="project" value="TreeGrafter"/>
</dbReference>
<evidence type="ECO:0000256" key="7">
    <source>
        <dbReference type="SAM" id="MobiDB-lite"/>
    </source>
</evidence>
<reference evidence="8 9" key="1">
    <citation type="submission" date="2019-07" db="EMBL/GenBank/DDBJ databases">
        <title>Lysobacter weifangensis sp. nov., isolated from bensulfuron-methyl contaminated farmland soil.</title>
        <authorList>
            <person name="Zhao H."/>
        </authorList>
    </citation>
    <scope>NUCLEOTIDE SEQUENCE [LARGE SCALE GENOMIC DNA]</scope>
    <source>
        <strain evidence="8 9">CC-Bw-6</strain>
    </source>
</reference>
<feature type="compositionally biased region" description="Low complexity" evidence="7">
    <location>
        <begin position="67"/>
        <end position="94"/>
    </location>
</feature>
<dbReference type="PROSITE" id="PS51257">
    <property type="entry name" value="PROKAR_LIPOPROTEIN"/>
    <property type="match status" value="1"/>
</dbReference>
<dbReference type="Gene3D" id="3.30.160.150">
    <property type="entry name" value="Lipoprotein like domain"/>
    <property type="match status" value="1"/>
</dbReference>
<sequence>MNIQPKHRIRIFLLIAATLALAACGFHLRKGVNLPADLGPLRVVSTSRYSPLAEALSQALERSGAVPAPHPVDVVPQPDDAQSDIAPPAEASAPVAPPAPVATLNIRKERWGSIPAAIDARGRAQELTLRYAVEFDLLRADGSVLVPRQVVELARNYVTVPTQDIGTDSEQEILAKEMRRDMVASIMRRIDAALQATGPVGGETALPADTTPGTPVEQPAEQPAGQSMPPPTP</sequence>
<evidence type="ECO:0000256" key="5">
    <source>
        <dbReference type="ARBA" id="ARBA00023288"/>
    </source>
</evidence>
<feature type="region of interest" description="Disordered" evidence="7">
    <location>
        <begin position="67"/>
        <end position="97"/>
    </location>
</feature>
<evidence type="ECO:0000256" key="6">
    <source>
        <dbReference type="HAMAP-Rule" id="MF_01186"/>
    </source>
</evidence>
<name>A0A516V445_9GAMM</name>
<dbReference type="RefSeq" id="WP_143878821.1">
    <property type="nucleotide sequence ID" value="NZ_BAABLZ010000001.1"/>
</dbReference>
<evidence type="ECO:0000313" key="8">
    <source>
        <dbReference type="EMBL" id="QDQ73308.1"/>
    </source>
</evidence>
<feature type="region of interest" description="Disordered" evidence="7">
    <location>
        <begin position="197"/>
        <end position="233"/>
    </location>
</feature>
<evidence type="ECO:0000256" key="2">
    <source>
        <dbReference type="ARBA" id="ARBA00023136"/>
    </source>
</evidence>
<dbReference type="AlphaFoldDB" id="A0A516V445"/>
<proteinExistence type="inferred from homology"/>
<accession>A0A516V445</accession>
<dbReference type="GO" id="GO:0001530">
    <property type="term" value="F:lipopolysaccharide binding"/>
    <property type="evidence" value="ECO:0007669"/>
    <property type="project" value="TreeGrafter"/>
</dbReference>
<evidence type="ECO:0000256" key="1">
    <source>
        <dbReference type="ARBA" id="ARBA00022729"/>
    </source>
</evidence>
<keyword evidence="2 6" id="KW-0472">Membrane</keyword>
<evidence type="ECO:0000256" key="3">
    <source>
        <dbReference type="ARBA" id="ARBA00023139"/>
    </source>
</evidence>
<dbReference type="Proteomes" id="UP000315891">
    <property type="component" value="Chromosome"/>
</dbReference>
<dbReference type="GO" id="GO:0043165">
    <property type="term" value="P:Gram-negative-bacterium-type cell outer membrane assembly"/>
    <property type="evidence" value="ECO:0007669"/>
    <property type="project" value="UniProtKB-UniRule"/>
</dbReference>
<comment type="similarity">
    <text evidence="6">Belongs to the LptE lipoprotein family.</text>
</comment>
<dbReference type="PANTHER" id="PTHR38098:SF1">
    <property type="entry name" value="LPS-ASSEMBLY LIPOPROTEIN LPTE"/>
    <property type="match status" value="1"/>
</dbReference>
<comment type="subunit">
    <text evidence="6">Component of the lipopolysaccharide transport and assembly complex. Interacts with LptD.</text>
</comment>
<keyword evidence="4 6" id="KW-0998">Cell outer membrane</keyword>
<keyword evidence="3 6" id="KW-0564">Palmitate</keyword>
<dbReference type="HAMAP" id="MF_01186">
    <property type="entry name" value="LPS_assembly_LptE"/>
    <property type="match status" value="1"/>
</dbReference>
<evidence type="ECO:0000313" key="9">
    <source>
        <dbReference type="Proteomes" id="UP000315891"/>
    </source>
</evidence>
<dbReference type="InterPro" id="IPR007485">
    <property type="entry name" value="LPS_assembly_LptE"/>
</dbReference>
<evidence type="ECO:0000256" key="4">
    <source>
        <dbReference type="ARBA" id="ARBA00023237"/>
    </source>
</evidence>
<dbReference type="GO" id="GO:0009279">
    <property type="term" value="C:cell outer membrane"/>
    <property type="evidence" value="ECO:0007669"/>
    <property type="project" value="UniProtKB-SubCell"/>
</dbReference>
<dbReference type="OrthoDB" id="7349153at2"/>
<keyword evidence="1 6" id="KW-0732">Signal</keyword>
<gene>
    <name evidence="6" type="primary">lptE</name>
    <name evidence="8" type="ORF">FNZ56_05195</name>
</gene>
<comment type="subcellular location">
    <subcellularLocation>
        <location evidence="6">Cell outer membrane</location>
        <topology evidence="6">Lipid-anchor</topology>
    </subcellularLocation>
</comment>
<keyword evidence="9" id="KW-1185">Reference proteome</keyword>
<keyword evidence="5 6" id="KW-0449">Lipoprotein</keyword>
<organism evidence="8 9">
    <name type="scientific">Pseudoluteimonas lycopersici</name>
    <dbReference type="NCBI Taxonomy" id="1324796"/>
    <lineage>
        <taxon>Bacteria</taxon>
        <taxon>Pseudomonadati</taxon>
        <taxon>Pseudomonadota</taxon>
        <taxon>Gammaproteobacteria</taxon>
        <taxon>Lysobacterales</taxon>
        <taxon>Lysobacteraceae</taxon>
        <taxon>Pseudoluteimonas</taxon>
    </lineage>
</organism>
<dbReference type="GO" id="GO:1990351">
    <property type="term" value="C:transporter complex"/>
    <property type="evidence" value="ECO:0007669"/>
    <property type="project" value="TreeGrafter"/>
</dbReference>
<dbReference type="Pfam" id="PF04390">
    <property type="entry name" value="LptE"/>
    <property type="match status" value="1"/>
</dbReference>
<dbReference type="EMBL" id="CP041742">
    <property type="protein sequence ID" value="QDQ73308.1"/>
    <property type="molecule type" value="Genomic_DNA"/>
</dbReference>
<comment type="function">
    <text evidence="6">Together with LptD, is involved in the assembly of lipopolysaccharide (LPS) at the surface of the outer membrane. Required for the proper assembly of LptD. Binds LPS and may serve as the LPS recognition site at the outer membrane.</text>
</comment>